<accession>A0AAE0XD88</accession>
<dbReference type="Pfam" id="PF00106">
    <property type="entry name" value="adh_short"/>
    <property type="match status" value="1"/>
</dbReference>
<dbReference type="InterPro" id="IPR036291">
    <property type="entry name" value="NAD(P)-bd_dom_sf"/>
</dbReference>
<dbReference type="CDD" id="cd05233">
    <property type="entry name" value="SDR_c"/>
    <property type="match status" value="1"/>
</dbReference>
<dbReference type="SUPFAM" id="SSF51735">
    <property type="entry name" value="NAD(P)-binding Rossmann-fold domains"/>
    <property type="match status" value="1"/>
</dbReference>
<dbReference type="InterPro" id="IPR052178">
    <property type="entry name" value="Sec_Metab_Biosynth_SDR"/>
</dbReference>
<dbReference type="GO" id="GO:0016491">
    <property type="term" value="F:oxidoreductase activity"/>
    <property type="evidence" value="ECO:0007669"/>
    <property type="project" value="UniProtKB-KW"/>
</dbReference>
<comment type="similarity">
    <text evidence="1">Belongs to the short-chain dehydrogenases/reductases (SDR) family.</text>
</comment>
<evidence type="ECO:0000256" key="2">
    <source>
        <dbReference type="ARBA" id="ARBA00022857"/>
    </source>
</evidence>
<dbReference type="InterPro" id="IPR002347">
    <property type="entry name" value="SDR_fam"/>
</dbReference>
<organism evidence="4 5">
    <name type="scientific">Podospora appendiculata</name>
    <dbReference type="NCBI Taxonomy" id="314037"/>
    <lineage>
        <taxon>Eukaryota</taxon>
        <taxon>Fungi</taxon>
        <taxon>Dikarya</taxon>
        <taxon>Ascomycota</taxon>
        <taxon>Pezizomycotina</taxon>
        <taxon>Sordariomycetes</taxon>
        <taxon>Sordariomycetidae</taxon>
        <taxon>Sordariales</taxon>
        <taxon>Podosporaceae</taxon>
        <taxon>Podospora</taxon>
    </lineage>
</organism>
<name>A0AAE0XD88_9PEZI</name>
<dbReference type="InterPro" id="IPR020904">
    <property type="entry name" value="Sc_DH/Rdtase_CS"/>
</dbReference>
<dbReference type="AlphaFoldDB" id="A0AAE0XD88"/>
<evidence type="ECO:0000256" key="1">
    <source>
        <dbReference type="ARBA" id="ARBA00006484"/>
    </source>
</evidence>
<evidence type="ECO:0000313" key="4">
    <source>
        <dbReference type="EMBL" id="KAK3690356.1"/>
    </source>
</evidence>
<dbReference type="PRINTS" id="PR00081">
    <property type="entry name" value="GDHRDH"/>
</dbReference>
<dbReference type="PANTHER" id="PTHR43618">
    <property type="entry name" value="7-ALPHA-HYDROXYSTEROID DEHYDROGENASE"/>
    <property type="match status" value="1"/>
</dbReference>
<dbReference type="Proteomes" id="UP001270362">
    <property type="component" value="Unassembled WGS sequence"/>
</dbReference>
<dbReference type="Pfam" id="PF13561">
    <property type="entry name" value="adh_short_C2"/>
    <property type="match status" value="1"/>
</dbReference>
<proteinExistence type="inferred from homology"/>
<dbReference type="EMBL" id="JAULSO010000002">
    <property type="protein sequence ID" value="KAK3690356.1"/>
    <property type="molecule type" value="Genomic_DNA"/>
</dbReference>
<evidence type="ECO:0000256" key="3">
    <source>
        <dbReference type="ARBA" id="ARBA00023002"/>
    </source>
</evidence>
<dbReference type="PROSITE" id="PS00061">
    <property type="entry name" value="ADH_SHORT"/>
    <property type="match status" value="1"/>
</dbReference>
<sequence length="315" mass="32928">MGDLQSATNKMTSHLEASTLFNVDGMVAVVTGGGSGIGLVMAQSLATNGAKKVYILGRRLDMLTAAAQSHPSILTPIQCDVTSKASLQSAVDQITADAGYVNLLIANSGILGNTNRWDWTFTKPIAEVRAELFTNNSMEAFTDVFNVNVTGAFFTLTAFLELLDAGNKHAVAKGGFGAPLTPGGKFPIVQSQVIVTSSISAFSRSGISAPQYTASKAAVLQLVKQASTNLAAYGIRVNALAPGLFPSEMAQVIMATRKPEEEGPANALFIPAKRFGTEEEMAGTLLFLASRAGAYCNGSHIVNDGGRLAVMPSGY</sequence>
<keyword evidence="3" id="KW-0560">Oxidoreductase</keyword>
<reference evidence="4" key="1">
    <citation type="journal article" date="2023" name="Mol. Phylogenet. Evol.">
        <title>Genome-scale phylogeny and comparative genomics of the fungal order Sordariales.</title>
        <authorList>
            <person name="Hensen N."/>
            <person name="Bonometti L."/>
            <person name="Westerberg I."/>
            <person name="Brannstrom I.O."/>
            <person name="Guillou S."/>
            <person name="Cros-Aarteil S."/>
            <person name="Calhoun S."/>
            <person name="Haridas S."/>
            <person name="Kuo A."/>
            <person name="Mondo S."/>
            <person name="Pangilinan J."/>
            <person name="Riley R."/>
            <person name="LaButti K."/>
            <person name="Andreopoulos B."/>
            <person name="Lipzen A."/>
            <person name="Chen C."/>
            <person name="Yan M."/>
            <person name="Daum C."/>
            <person name="Ng V."/>
            <person name="Clum A."/>
            <person name="Steindorff A."/>
            <person name="Ohm R.A."/>
            <person name="Martin F."/>
            <person name="Silar P."/>
            <person name="Natvig D.O."/>
            <person name="Lalanne C."/>
            <person name="Gautier V."/>
            <person name="Ament-Velasquez S.L."/>
            <person name="Kruys A."/>
            <person name="Hutchinson M.I."/>
            <person name="Powell A.J."/>
            <person name="Barry K."/>
            <person name="Miller A.N."/>
            <person name="Grigoriev I.V."/>
            <person name="Debuchy R."/>
            <person name="Gladieux P."/>
            <person name="Hiltunen Thoren M."/>
            <person name="Johannesson H."/>
        </authorList>
    </citation>
    <scope>NUCLEOTIDE SEQUENCE</scope>
    <source>
        <strain evidence="4">CBS 314.62</strain>
    </source>
</reference>
<protein>
    <submittedName>
        <fullName evidence="4">Uncharacterized protein</fullName>
    </submittedName>
</protein>
<keyword evidence="2" id="KW-0521">NADP</keyword>
<reference evidence="4" key="2">
    <citation type="submission" date="2023-06" db="EMBL/GenBank/DDBJ databases">
        <authorList>
            <consortium name="Lawrence Berkeley National Laboratory"/>
            <person name="Haridas S."/>
            <person name="Hensen N."/>
            <person name="Bonometti L."/>
            <person name="Westerberg I."/>
            <person name="Brannstrom I.O."/>
            <person name="Guillou S."/>
            <person name="Cros-Aarteil S."/>
            <person name="Calhoun S."/>
            <person name="Kuo A."/>
            <person name="Mondo S."/>
            <person name="Pangilinan J."/>
            <person name="Riley R."/>
            <person name="Labutti K."/>
            <person name="Andreopoulos B."/>
            <person name="Lipzen A."/>
            <person name="Chen C."/>
            <person name="Yanf M."/>
            <person name="Daum C."/>
            <person name="Ng V."/>
            <person name="Clum A."/>
            <person name="Steindorff A."/>
            <person name="Ohm R."/>
            <person name="Martin F."/>
            <person name="Silar P."/>
            <person name="Natvig D."/>
            <person name="Lalanne C."/>
            <person name="Gautier V."/>
            <person name="Ament-Velasquez S.L."/>
            <person name="Kruys A."/>
            <person name="Hutchinson M.I."/>
            <person name="Powell A.J."/>
            <person name="Barry K."/>
            <person name="Miller A.N."/>
            <person name="Grigoriev I.V."/>
            <person name="Debuchy R."/>
            <person name="Gladieux P."/>
            <person name="Thoren M.H."/>
            <person name="Johannesson H."/>
        </authorList>
    </citation>
    <scope>NUCLEOTIDE SEQUENCE</scope>
    <source>
        <strain evidence="4">CBS 314.62</strain>
    </source>
</reference>
<comment type="caution">
    <text evidence="4">The sequence shown here is derived from an EMBL/GenBank/DDBJ whole genome shotgun (WGS) entry which is preliminary data.</text>
</comment>
<dbReference type="Gene3D" id="3.40.50.720">
    <property type="entry name" value="NAD(P)-binding Rossmann-like Domain"/>
    <property type="match status" value="1"/>
</dbReference>
<evidence type="ECO:0000313" key="5">
    <source>
        <dbReference type="Proteomes" id="UP001270362"/>
    </source>
</evidence>
<gene>
    <name evidence="4" type="ORF">B0T22DRAFT_192142</name>
</gene>
<dbReference type="PANTHER" id="PTHR43618:SF18">
    <property type="entry name" value="SHORT CHAIN DEHYDROGENASE_REDUCTASE FAMILY (AFU_ORTHOLOGUE AFUA_5G12480)"/>
    <property type="match status" value="1"/>
</dbReference>
<keyword evidence="5" id="KW-1185">Reference proteome</keyword>